<evidence type="ECO:0000259" key="8">
    <source>
        <dbReference type="Pfam" id="PF00924"/>
    </source>
</evidence>
<gene>
    <name evidence="10" type="ordered locus">Sulac_3511</name>
</gene>
<dbReference type="PANTHER" id="PTHR30460:SF0">
    <property type="entry name" value="MODERATE CONDUCTANCE MECHANOSENSITIVE CHANNEL YBIO"/>
    <property type="match status" value="1"/>
</dbReference>
<dbReference type="Proteomes" id="UP000005439">
    <property type="component" value="Chromosome"/>
</dbReference>
<evidence type="ECO:0000259" key="9">
    <source>
        <dbReference type="Pfam" id="PF21088"/>
    </source>
</evidence>
<keyword evidence="4 7" id="KW-0812">Transmembrane</keyword>
<dbReference type="SUPFAM" id="SSF50182">
    <property type="entry name" value="Sm-like ribonucleoproteins"/>
    <property type="match status" value="1"/>
</dbReference>
<evidence type="ECO:0000256" key="5">
    <source>
        <dbReference type="ARBA" id="ARBA00022989"/>
    </source>
</evidence>
<feature type="domain" description="Mechanosensitive ion channel MscS" evidence="8">
    <location>
        <begin position="101"/>
        <end position="167"/>
    </location>
</feature>
<protein>
    <submittedName>
        <fullName evidence="10">MscS Mechanosensitive ion channel</fullName>
    </submittedName>
</protein>
<dbReference type="PATRIC" id="fig|679936.5.peg.3632"/>
<dbReference type="SUPFAM" id="SSF82861">
    <property type="entry name" value="Mechanosensitive channel protein MscS (YggB), transmembrane region"/>
    <property type="match status" value="1"/>
</dbReference>
<evidence type="ECO:0000256" key="3">
    <source>
        <dbReference type="ARBA" id="ARBA00022475"/>
    </source>
</evidence>
<keyword evidence="5 7" id="KW-1133">Transmembrane helix</keyword>
<name>G8TUY3_SULAD</name>
<proteinExistence type="inferred from homology"/>
<dbReference type="InterPro" id="IPR023408">
    <property type="entry name" value="MscS_beta-dom_sf"/>
</dbReference>
<dbReference type="KEGG" id="sap:Sulac_3511"/>
<evidence type="ECO:0000256" key="2">
    <source>
        <dbReference type="ARBA" id="ARBA00008017"/>
    </source>
</evidence>
<evidence type="ECO:0000313" key="11">
    <source>
        <dbReference type="Proteomes" id="UP000005439"/>
    </source>
</evidence>
<dbReference type="EMBL" id="CP003179">
    <property type="protein sequence ID" value="AEW06948.1"/>
    <property type="molecule type" value="Genomic_DNA"/>
</dbReference>
<dbReference type="InterPro" id="IPR011014">
    <property type="entry name" value="MscS_channel_TM-2"/>
</dbReference>
<dbReference type="PANTHER" id="PTHR30460">
    <property type="entry name" value="MODERATE CONDUCTANCE MECHANOSENSITIVE CHANNEL YBIO"/>
    <property type="match status" value="1"/>
</dbReference>
<reference evidence="10 11" key="2">
    <citation type="journal article" date="2012" name="Stand. Genomic Sci.">
        <title>Complete genome sequence of the moderately thermophilic mineral-sulfide-oxidizing firmicute Sulfobacillus acidophilus type strain (NAL(T)).</title>
        <authorList>
            <person name="Anderson I."/>
            <person name="Chertkov O."/>
            <person name="Chen A."/>
            <person name="Saunders E."/>
            <person name="Lapidus A."/>
            <person name="Nolan M."/>
            <person name="Lucas S."/>
            <person name="Hammon N."/>
            <person name="Deshpande S."/>
            <person name="Cheng J.F."/>
            <person name="Han C."/>
            <person name="Tapia R."/>
            <person name="Goodwin L.A."/>
            <person name="Pitluck S."/>
            <person name="Liolios K."/>
            <person name="Pagani I."/>
            <person name="Ivanova N."/>
            <person name="Mikhailova N."/>
            <person name="Pati A."/>
            <person name="Palaniappan K."/>
            <person name="Land M."/>
            <person name="Pan C."/>
            <person name="Rohde M."/>
            <person name="Pukall R."/>
            <person name="Goker M."/>
            <person name="Detter J.C."/>
            <person name="Woyke T."/>
            <person name="Bristow J."/>
            <person name="Eisen J.A."/>
            <person name="Markowitz V."/>
            <person name="Hugenholtz P."/>
            <person name="Kyrpides N.C."/>
            <person name="Klenk H.P."/>
            <person name="Mavromatis K."/>
        </authorList>
    </citation>
    <scope>NUCLEOTIDE SEQUENCE [LARGE SCALE GENOMIC DNA]</scope>
    <source>
        <strain evidence="11">ATCC 700253 / DSM 10332 / NAL</strain>
    </source>
</reference>
<organism evidence="10 11">
    <name type="scientific">Sulfobacillus acidophilus (strain ATCC 700253 / DSM 10332 / NAL)</name>
    <dbReference type="NCBI Taxonomy" id="679936"/>
    <lineage>
        <taxon>Bacteria</taxon>
        <taxon>Bacillati</taxon>
        <taxon>Bacillota</taxon>
        <taxon>Clostridia</taxon>
        <taxon>Eubacteriales</taxon>
        <taxon>Clostridiales Family XVII. Incertae Sedis</taxon>
        <taxon>Sulfobacillus</taxon>
    </lineage>
</organism>
<dbReference type="Pfam" id="PF00924">
    <property type="entry name" value="MS_channel_2nd"/>
    <property type="match status" value="1"/>
</dbReference>
<dbReference type="Gene3D" id="2.30.30.60">
    <property type="match status" value="1"/>
</dbReference>
<dbReference type="Gene3D" id="1.10.287.1260">
    <property type="match status" value="1"/>
</dbReference>
<dbReference type="InterPro" id="IPR006685">
    <property type="entry name" value="MscS_channel_2nd"/>
</dbReference>
<evidence type="ECO:0000256" key="7">
    <source>
        <dbReference type="SAM" id="Phobius"/>
    </source>
</evidence>
<dbReference type="STRING" id="679936.Sulac_3511"/>
<accession>G8TUY3</accession>
<dbReference type="InterPro" id="IPR045276">
    <property type="entry name" value="YbiO_bact"/>
</dbReference>
<keyword evidence="3" id="KW-1003">Cell membrane</keyword>
<feature type="domain" description="Mechanosensitive ion channel transmembrane helices 2/3" evidence="9">
    <location>
        <begin position="59"/>
        <end position="99"/>
    </location>
</feature>
<evidence type="ECO:0000256" key="1">
    <source>
        <dbReference type="ARBA" id="ARBA00004651"/>
    </source>
</evidence>
<evidence type="ECO:0000256" key="4">
    <source>
        <dbReference type="ARBA" id="ARBA00022692"/>
    </source>
</evidence>
<dbReference type="Pfam" id="PF21088">
    <property type="entry name" value="MS_channel_1st"/>
    <property type="match status" value="1"/>
</dbReference>
<comment type="subcellular location">
    <subcellularLocation>
        <location evidence="1">Cell membrane</location>
        <topology evidence="1">Multi-pass membrane protein</topology>
    </subcellularLocation>
</comment>
<dbReference type="HOGENOM" id="CLU_037945_8_2_9"/>
<reference evidence="11" key="1">
    <citation type="submission" date="2011-12" db="EMBL/GenBank/DDBJ databases">
        <title>The complete genome of chromosome of Sulfobacillus acidophilus DSM 10332.</title>
        <authorList>
            <person name="Lucas S."/>
            <person name="Han J."/>
            <person name="Lapidus A."/>
            <person name="Bruce D."/>
            <person name="Goodwin L."/>
            <person name="Pitluck S."/>
            <person name="Peters L."/>
            <person name="Kyrpides N."/>
            <person name="Mavromatis K."/>
            <person name="Ivanova N."/>
            <person name="Mikhailova N."/>
            <person name="Chertkov O."/>
            <person name="Saunders E."/>
            <person name="Detter J.C."/>
            <person name="Tapia R."/>
            <person name="Han C."/>
            <person name="Land M."/>
            <person name="Hauser L."/>
            <person name="Markowitz V."/>
            <person name="Cheng J.-F."/>
            <person name="Hugenholtz P."/>
            <person name="Woyke T."/>
            <person name="Wu D."/>
            <person name="Pukall R."/>
            <person name="Gehrich-Schroeter G."/>
            <person name="Schneider S."/>
            <person name="Klenk H.-P."/>
            <person name="Eisen J.A."/>
        </authorList>
    </citation>
    <scope>NUCLEOTIDE SEQUENCE [LARGE SCALE GENOMIC DNA]</scope>
    <source>
        <strain evidence="11">ATCC 700253 / DSM 10332 / NAL</strain>
    </source>
</reference>
<evidence type="ECO:0000256" key="6">
    <source>
        <dbReference type="ARBA" id="ARBA00023136"/>
    </source>
</evidence>
<dbReference type="InterPro" id="IPR049142">
    <property type="entry name" value="MS_channel_1st"/>
</dbReference>
<dbReference type="GO" id="GO:0005886">
    <property type="term" value="C:plasma membrane"/>
    <property type="evidence" value="ECO:0007669"/>
    <property type="project" value="UniProtKB-SubCell"/>
</dbReference>
<keyword evidence="6 7" id="KW-0472">Membrane</keyword>
<comment type="similarity">
    <text evidence="2">Belongs to the MscS (TC 1.A.23) family.</text>
</comment>
<sequence length="269" mass="28981">MIHWPPHLLLHAIEAAVVVVVAGSLVKGGARFFRHLEHRPAEAAIQQRRATLYRLLTSVLRYTVDFVAILTALDIFGVPTTSLVAGAGIVGLAVSFGAQGLVQDIVTGLFLLYEDQYRVGDKITLPALNLTGVVTELGLRVTRLAGPQGELTIVPNRLILEVQNHSREQTLITVKVPLDPNLDPHRVESALTRLAETLADQIPGLTVLGIQDLAPGQVVWALQAPAEPETAAGLTKLLRHRIAGLLYEEELPLAGQVKGYVHGQNASSL</sequence>
<evidence type="ECO:0000313" key="10">
    <source>
        <dbReference type="EMBL" id="AEW06948.1"/>
    </source>
</evidence>
<dbReference type="InterPro" id="IPR010920">
    <property type="entry name" value="LSM_dom_sf"/>
</dbReference>
<feature type="transmembrane region" description="Helical" evidence="7">
    <location>
        <begin position="84"/>
        <end position="113"/>
    </location>
</feature>
<feature type="transmembrane region" description="Helical" evidence="7">
    <location>
        <begin position="6"/>
        <end position="26"/>
    </location>
</feature>
<dbReference type="AlphaFoldDB" id="G8TUY3"/>
<dbReference type="GO" id="GO:0008381">
    <property type="term" value="F:mechanosensitive monoatomic ion channel activity"/>
    <property type="evidence" value="ECO:0007669"/>
    <property type="project" value="InterPro"/>
</dbReference>
<keyword evidence="11" id="KW-1185">Reference proteome</keyword>